<evidence type="ECO:0000256" key="7">
    <source>
        <dbReference type="ARBA" id="ARBA00023273"/>
    </source>
</evidence>
<dbReference type="InterPro" id="IPR001680">
    <property type="entry name" value="WD40_rpt"/>
</dbReference>
<evidence type="ECO:0000256" key="3">
    <source>
        <dbReference type="ARBA" id="ARBA00022574"/>
    </source>
</evidence>
<feature type="region of interest" description="Disordered" evidence="9">
    <location>
        <begin position="191"/>
        <end position="228"/>
    </location>
</feature>
<dbReference type="Pfam" id="PF00400">
    <property type="entry name" value="WD40"/>
    <property type="match status" value="3"/>
</dbReference>
<feature type="region of interest" description="Disordered" evidence="9">
    <location>
        <begin position="242"/>
        <end position="291"/>
    </location>
</feature>
<feature type="compositionally biased region" description="Polar residues" evidence="9">
    <location>
        <begin position="243"/>
        <end position="254"/>
    </location>
</feature>
<feature type="region of interest" description="Disordered" evidence="9">
    <location>
        <begin position="991"/>
        <end position="1015"/>
    </location>
</feature>
<evidence type="ECO:0008006" key="12">
    <source>
        <dbReference type="Google" id="ProtNLM"/>
    </source>
</evidence>
<feature type="coiled-coil region" evidence="8">
    <location>
        <begin position="1203"/>
        <end position="1248"/>
    </location>
</feature>
<evidence type="ECO:0000256" key="9">
    <source>
        <dbReference type="SAM" id="MobiDB-lite"/>
    </source>
</evidence>
<keyword evidence="3" id="KW-0853">WD repeat</keyword>
<evidence type="ECO:0000256" key="5">
    <source>
        <dbReference type="ARBA" id="ARBA00023054"/>
    </source>
</evidence>
<evidence type="ECO:0000256" key="8">
    <source>
        <dbReference type="SAM" id="Coils"/>
    </source>
</evidence>
<keyword evidence="2" id="KW-0963">Cytoplasm</keyword>
<dbReference type="Gene3D" id="2.130.10.10">
    <property type="entry name" value="YVTN repeat-like/Quinoprotein amine dehydrogenase"/>
    <property type="match status" value="2"/>
</dbReference>
<keyword evidence="6" id="KW-0206">Cytoskeleton</keyword>
<feature type="compositionally biased region" description="Basic and acidic residues" evidence="9">
    <location>
        <begin position="208"/>
        <end position="217"/>
    </location>
</feature>
<feature type="coiled-coil region" evidence="8">
    <location>
        <begin position="507"/>
        <end position="566"/>
    </location>
</feature>
<sequence length="1271" mass="145576">MKKQDKWLDAANDGDDKLVCEINPVREIHVGEDVKIKGIICEADHWIIQDEGGALWNAKLPNYEMEKILDFHAGPITCVASSPVNYDLASGGSDGTSDVTALTFSNDGELLTTGSKDNTIFFFHCTNNYKALGFCKVPGAVTSMDWAPNGKHLLVGCHNGDIVEVTRPGTDGDTTRSFELILTMKAYTFRRPKIKKSKPPPKVMPSIKTEEPPKEEAQPSPTSEEPKLGDVTLGQEQAEAITIDQNLEGGTTNEGSKEEQVPAMEPQDGTKGKSEEAPPEFHSDGKPSQVEAKPAEVLPLIAPIQEEEPDDPPGNTFPVRALMYTHGSLGTFYLALEGRASGYIYECHIDSEEVLGYTPWLASVKFMHFTHSSEFLISGSDDGMLRVQKVPPPGQLKLAETNNYWEAGVHDGFYGVVGGAVLSYDEKYLASVSYDGSFFVQSIDLGKAVEVLHHKPPDAAKLEQKLAAEIEDVTGVALSIEEQRAKTEQDERLRLAMEKKNVVLAKVDTLRNSLAVLMKEMNERERNEKLPMEHFEIDPHVRIMLAEEEKREVDQAQKELQWDSEKRNVALQKLKAWYLDPLEVERIVLYAFMSGQVVSSFRTAKLSSEMQEAIAEAKKQKGIRRWTKLQRGRETSFNLKDKEENDIIIEQKTMDSEEDDIEAEMKKLEGVSKSEQRRLMLKIRDKEMTKYISTKSDETWVSEEDAKAIEDAESNKGDFKLKSDPAYIVPEELQVNARIKRNEMLLFTEEIYLQKMAFNQEFLALRVQKKEMREEIAKNNQRISQINSILKCVPVLERRLSFQYLVFVSFVLAFAIYKDLKAEVREYEEKKKAAQEAALKQVEQESQHTKLKYEKNVLLEQNSAIISSFDNALEDLRTNRFNLEVNIKAAALKMMALYQELHFLQKSQPTEESLDKKIHEKMKSVHDMRVKLEEQEKLMEAKKEEITLLTNRREEIMNEFDRIFPEPDDPQKPILHKLFIKIIRRVKRNPDGTLADSDEDSDLEETVADADDEDYEDDDVIEVCPPNVTQYFYDQMFKLRERRVEEDWLIKEANKALDVLTRERDNIVKKKKLTDASLESVEKEIAIFQKEKQYSLNEIDIVLSLKMHQIEFLEGGELPEDLSRGLVFDNAVFQNLKDIIADHMKAKQSLKKLHKELRKEHQTLNREKKIEDERTANIEARCVEVQMLKFGQVIDMEVLDVISKDMKKDTKELKEQLRTQETQHGLEIHEWNKKIEDATDDFAEYEGKSYCNLERSFSREKEACIRTLTAV</sequence>
<dbReference type="PANTHER" id="PTHR14885:SF3">
    <property type="entry name" value="CILIA- AND FLAGELLA-ASSOCIATED PROTEIN 44"/>
    <property type="match status" value="1"/>
</dbReference>
<gene>
    <name evidence="10" type="ORF">R1flu_000376</name>
</gene>
<dbReference type="InterPro" id="IPR015943">
    <property type="entry name" value="WD40/YVTN_repeat-like_dom_sf"/>
</dbReference>
<comment type="caution">
    <text evidence="10">The sequence shown here is derived from an EMBL/GenBank/DDBJ whole genome shotgun (WGS) entry which is preliminary data.</text>
</comment>
<dbReference type="Proteomes" id="UP001605036">
    <property type="component" value="Unassembled WGS sequence"/>
</dbReference>
<dbReference type="InterPro" id="IPR036322">
    <property type="entry name" value="WD40_repeat_dom_sf"/>
</dbReference>
<keyword evidence="5 8" id="KW-0175">Coiled coil</keyword>
<dbReference type="SMART" id="SM00320">
    <property type="entry name" value="WD40"/>
    <property type="match status" value="4"/>
</dbReference>
<organism evidence="10 11">
    <name type="scientific">Riccia fluitans</name>
    <dbReference type="NCBI Taxonomy" id="41844"/>
    <lineage>
        <taxon>Eukaryota</taxon>
        <taxon>Viridiplantae</taxon>
        <taxon>Streptophyta</taxon>
        <taxon>Embryophyta</taxon>
        <taxon>Marchantiophyta</taxon>
        <taxon>Marchantiopsida</taxon>
        <taxon>Marchantiidae</taxon>
        <taxon>Marchantiales</taxon>
        <taxon>Ricciaceae</taxon>
        <taxon>Riccia</taxon>
    </lineage>
</organism>
<dbReference type="SUPFAM" id="SSF50978">
    <property type="entry name" value="WD40 repeat-like"/>
    <property type="match status" value="1"/>
</dbReference>
<keyword evidence="4" id="KW-0677">Repeat</keyword>
<dbReference type="GO" id="GO:0005930">
    <property type="term" value="C:axoneme"/>
    <property type="evidence" value="ECO:0007669"/>
    <property type="project" value="UniProtKB-SubCell"/>
</dbReference>
<proteinExistence type="predicted"/>
<dbReference type="AlphaFoldDB" id="A0ABD1Y097"/>
<feature type="coiled-coil region" evidence="8">
    <location>
        <begin position="925"/>
        <end position="959"/>
    </location>
</feature>
<feature type="coiled-coil region" evidence="8">
    <location>
        <begin position="817"/>
        <end position="852"/>
    </location>
</feature>
<evidence type="ECO:0000256" key="4">
    <source>
        <dbReference type="ARBA" id="ARBA00022737"/>
    </source>
</evidence>
<evidence type="ECO:0000256" key="2">
    <source>
        <dbReference type="ARBA" id="ARBA00022490"/>
    </source>
</evidence>
<evidence type="ECO:0000256" key="1">
    <source>
        <dbReference type="ARBA" id="ARBA00004430"/>
    </source>
</evidence>
<comment type="subcellular location">
    <subcellularLocation>
        <location evidence="1">Cytoplasm</location>
        <location evidence="1">Cytoskeleton</location>
        <location evidence="1">Cilium axoneme</location>
    </subcellularLocation>
</comment>
<keyword evidence="11" id="KW-1185">Reference proteome</keyword>
<feature type="coiled-coil region" evidence="8">
    <location>
        <begin position="1140"/>
        <end position="1174"/>
    </location>
</feature>
<evidence type="ECO:0000256" key="6">
    <source>
        <dbReference type="ARBA" id="ARBA00023212"/>
    </source>
</evidence>
<accession>A0ABD1Y097</accession>
<feature type="compositionally biased region" description="Acidic residues" evidence="9">
    <location>
        <begin position="996"/>
        <end position="1015"/>
    </location>
</feature>
<feature type="compositionally biased region" description="Basic and acidic residues" evidence="9">
    <location>
        <begin position="268"/>
        <end position="285"/>
    </location>
</feature>
<protein>
    <recommendedName>
        <fullName evidence="12">Cilia- and flagella-associated protein 43</fullName>
    </recommendedName>
</protein>
<dbReference type="PANTHER" id="PTHR14885">
    <property type="entry name" value="CILIA- AND FLAGELLA-ASSOCIATED PROTEIN 43-RELATED"/>
    <property type="match status" value="1"/>
</dbReference>
<evidence type="ECO:0000313" key="11">
    <source>
        <dbReference type="Proteomes" id="UP001605036"/>
    </source>
</evidence>
<dbReference type="EMBL" id="JBHFFA010000006">
    <property type="protein sequence ID" value="KAL2620171.1"/>
    <property type="molecule type" value="Genomic_DNA"/>
</dbReference>
<name>A0ABD1Y097_9MARC</name>
<reference evidence="10 11" key="1">
    <citation type="submission" date="2024-09" db="EMBL/GenBank/DDBJ databases">
        <title>Chromosome-scale assembly of Riccia fluitans.</title>
        <authorList>
            <person name="Paukszto L."/>
            <person name="Sawicki J."/>
            <person name="Karawczyk K."/>
            <person name="Piernik-Szablinska J."/>
            <person name="Szczecinska M."/>
            <person name="Mazdziarz M."/>
        </authorList>
    </citation>
    <scope>NUCLEOTIDE SEQUENCE [LARGE SCALE GENOMIC DNA]</scope>
    <source>
        <strain evidence="10">Rf_01</strain>
        <tissue evidence="10">Aerial parts of the thallus</tissue>
    </source>
</reference>
<keyword evidence="7" id="KW-0966">Cell projection</keyword>
<evidence type="ECO:0000313" key="10">
    <source>
        <dbReference type="EMBL" id="KAL2620171.1"/>
    </source>
</evidence>